<dbReference type="AlphaFoldDB" id="A0A151NTW4"/>
<dbReference type="Proteomes" id="UP000050525">
    <property type="component" value="Unassembled WGS sequence"/>
</dbReference>
<feature type="region of interest" description="Disordered" evidence="1">
    <location>
        <begin position="1"/>
        <end position="37"/>
    </location>
</feature>
<accession>A0A151NTW4</accession>
<comment type="caution">
    <text evidence="2">The sequence shown here is derived from an EMBL/GenBank/DDBJ whole genome shotgun (WGS) entry which is preliminary data.</text>
</comment>
<name>A0A151NTW4_ALLMI</name>
<keyword evidence="3" id="KW-1185">Reference proteome</keyword>
<evidence type="ECO:0000313" key="3">
    <source>
        <dbReference type="Proteomes" id="UP000050525"/>
    </source>
</evidence>
<sequence>MPPNRKGTPESRARSDRGSAYWGSPGVASPPPPSPSFLCFTMAEAGHPDHPKEDSAADEFREIIKSRSGEC</sequence>
<protein>
    <submittedName>
        <fullName evidence="2">Uncharacterized protein</fullName>
    </submittedName>
</protein>
<evidence type="ECO:0000256" key="1">
    <source>
        <dbReference type="SAM" id="MobiDB-lite"/>
    </source>
</evidence>
<evidence type="ECO:0000313" key="2">
    <source>
        <dbReference type="EMBL" id="KYO40194.1"/>
    </source>
</evidence>
<gene>
    <name evidence="2" type="ORF">Y1Q_0000041</name>
</gene>
<dbReference type="EMBL" id="AKHW03002066">
    <property type="protein sequence ID" value="KYO40194.1"/>
    <property type="molecule type" value="Genomic_DNA"/>
</dbReference>
<reference evidence="2 3" key="1">
    <citation type="journal article" date="2012" name="Genome Biol.">
        <title>Sequencing three crocodilian genomes to illuminate the evolution of archosaurs and amniotes.</title>
        <authorList>
            <person name="St John J.A."/>
            <person name="Braun E.L."/>
            <person name="Isberg S.R."/>
            <person name="Miles L.G."/>
            <person name="Chong A.Y."/>
            <person name="Gongora J."/>
            <person name="Dalzell P."/>
            <person name="Moran C."/>
            <person name="Bed'hom B."/>
            <person name="Abzhanov A."/>
            <person name="Burgess S.C."/>
            <person name="Cooksey A.M."/>
            <person name="Castoe T.A."/>
            <person name="Crawford N.G."/>
            <person name="Densmore L.D."/>
            <person name="Drew J.C."/>
            <person name="Edwards S.V."/>
            <person name="Faircloth B.C."/>
            <person name="Fujita M.K."/>
            <person name="Greenwold M.J."/>
            <person name="Hoffmann F.G."/>
            <person name="Howard J.M."/>
            <person name="Iguchi T."/>
            <person name="Janes D.E."/>
            <person name="Khan S.Y."/>
            <person name="Kohno S."/>
            <person name="de Koning A.J."/>
            <person name="Lance S.L."/>
            <person name="McCarthy F.M."/>
            <person name="McCormack J.E."/>
            <person name="Merchant M.E."/>
            <person name="Peterson D.G."/>
            <person name="Pollock D.D."/>
            <person name="Pourmand N."/>
            <person name="Raney B.J."/>
            <person name="Roessler K.A."/>
            <person name="Sanford J.R."/>
            <person name="Sawyer R.H."/>
            <person name="Schmidt C.J."/>
            <person name="Triplett E.W."/>
            <person name="Tuberville T.D."/>
            <person name="Venegas-Anaya M."/>
            <person name="Howard J.T."/>
            <person name="Jarvis E.D."/>
            <person name="Guillette L.J.Jr."/>
            <person name="Glenn T.C."/>
            <person name="Green R.E."/>
            <person name="Ray D.A."/>
        </authorList>
    </citation>
    <scope>NUCLEOTIDE SEQUENCE [LARGE SCALE GENOMIC DNA]</scope>
    <source>
        <strain evidence="2">KSC_2009_1</strain>
    </source>
</reference>
<organism evidence="2 3">
    <name type="scientific">Alligator mississippiensis</name>
    <name type="common">American alligator</name>
    <dbReference type="NCBI Taxonomy" id="8496"/>
    <lineage>
        <taxon>Eukaryota</taxon>
        <taxon>Metazoa</taxon>
        <taxon>Chordata</taxon>
        <taxon>Craniata</taxon>
        <taxon>Vertebrata</taxon>
        <taxon>Euteleostomi</taxon>
        <taxon>Archelosauria</taxon>
        <taxon>Archosauria</taxon>
        <taxon>Crocodylia</taxon>
        <taxon>Alligatoridae</taxon>
        <taxon>Alligatorinae</taxon>
        <taxon>Alligator</taxon>
    </lineage>
</organism>
<proteinExistence type="predicted"/>
<feature type="compositionally biased region" description="Basic and acidic residues" evidence="1">
    <location>
        <begin position="7"/>
        <end position="17"/>
    </location>
</feature>